<evidence type="ECO:0000313" key="2">
    <source>
        <dbReference type="Proteomes" id="UP000181870"/>
    </source>
</evidence>
<dbReference type="PROSITE" id="PS51257">
    <property type="entry name" value="PROKAR_LIPOPROTEIN"/>
    <property type="match status" value="1"/>
</dbReference>
<organism evidence="1 2">
    <name type="scientific">Bacteroides ovatus</name>
    <dbReference type="NCBI Taxonomy" id="28116"/>
    <lineage>
        <taxon>Bacteria</taxon>
        <taxon>Pseudomonadati</taxon>
        <taxon>Bacteroidota</taxon>
        <taxon>Bacteroidia</taxon>
        <taxon>Bacteroidales</taxon>
        <taxon>Bacteroidaceae</taxon>
        <taxon>Bacteroides</taxon>
    </lineage>
</organism>
<name>A0A1G8KFI3_BACOV</name>
<protein>
    <submittedName>
        <fullName evidence="1">Uncharacterized protein</fullName>
    </submittedName>
</protein>
<reference evidence="1 2" key="1">
    <citation type="submission" date="2016-10" db="EMBL/GenBank/DDBJ databases">
        <authorList>
            <person name="de Groot N.N."/>
        </authorList>
    </citation>
    <scope>NUCLEOTIDE SEQUENCE [LARGE SCALE GENOMIC DNA]</scope>
    <source>
        <strain evidence="1 2">NLAE-zl-C57</strain>
    </source>
</reference>
<dbReference type="Proteomes" id="UP000181870">
    <property type="component" value="Unassembled WGS sequence"/>
</dbReference>
<dbReference type="EMBL" id="FNDO01000044">
    <property type="protein sequence ID" value="SDI42156.1"/>
    <property type="molecule type" value="Genomic_DNA"/>
</dbReference>
<accession>A0A1G8KFI3</accession>
<proteinExistence type="predicted"/>
<dbReference type="AlphaFoldDB" id="A0A1G8KFI3"/>
<evidence type="ECO:0000313" key="1">
    <source>
        <dbReference type="EMBL" id="SDI42156.1"/>
    </source>
</evidence>
<sequence length="312" mass="34912">MTINIKYNAYFRTACIALFSLIFTGCTKDKLEEFSPGNATGKMVMVSLNVSLPPAVEPTSVSRYAVTKPFFRNRTNADSPFTVILGEGQKEYAINSNTRVSDGTTSLYNLWLFQFHENGSINGKPHKLSDVKTAINDMVTIDVPLVVADNQTLYLLVLGPKLDCDMSEVGTLDDLKKWNFKYLTNVEGHTQSLITADNEVPFAGEVSGVTVVNVDDGKRGLVEYNKPVGFVGGIEIRRLMARITLRYKFEVENYQLQGLKLLNVNNTIRLTNPSKIPPRTLMPRLKLLILRDPIPMISIRQPGMLHRIVKGR</sequence>
<gene>
    <name evidence="1" type="ORF">SAMN05192582_104424</name>
</gene>